<evidence type="ECO:0000256" key="1">
    <source>
        <dbReference type="SAM" id="MobiDB-lite"/>
    </source>
</evidence>
<keyword evidence="3" id="KW-1185">Reference proteome</keyword>
<name>A0A843WK64_COLES</name>
<dbReference type="Proteomes" id="UP000652761">
    <property type="component" value="Unassembled WGS sequence"/>
</dbReference>
<protein>
    <submittedName>
        <fullName evidence="2">Uncharacterized protein</fullName>
    </submittedName>
</protein>
<evidence type="ECO:0000313" key="3">
    <source>
        <dbReference type="Proteomes" id="UP000652761"/>
    </source>
</evidence>
<feature type="non-terminal residue" evidence="2">
    <location>
        <position position="124"/>
    </location>
</feature>
<dbReference type="AlphaFoldDB" id="A0A843WK64"/>
<organism evidence="2 3">
    <name type="scientific">Colocasia esculenta</name>
    <name type="common">Wild taro</name>
    <name type="synonym">Arum esculentum</name>
    <dbReference type="NCBI Taxonomy" id="4460"/>
    <lineage>
        <taxon>Eukaryota</taxon>
        <taxon>Viridiplantae</taxon>
        <taxon>Streptophyta</taxon>
        <taxon>Embryophyta</taxon>
        <taxon>Tracheophyta</taxon>
        <taxon>Spermatophyta</taxon>
        <taxon>Magnoliopsida</taxon>
        <taxon>Liliopsida</taxon>
        <taxon>Araceae</taxon>
        <taxon>Aroideae</taxon>
        <taxon>Colocasieae</taxon>
        <taxon>Colocasia</taxon>
    </lineage>
</organism>
<feature type="region of interest" description="Disordered" evidence="1">
    <location>
        <begin position="82"/>
        <end position="105"/>
    </location>
</feature>
<sequence length="124" mass="13185">MFQDYRFVNKLPEVQIGQFRGAIAQLRTENPVNTSLQEGEVPGSWEEARGSSELGGGGANLREGPLRLDLHLEVRLHSSSLRSVARRRARNRSVSPSGSPDPWAAVPTVGSLVGAGDPGAGAVI</sequence>
<dbReference type="EMBL" id="NMUH01004798">
    <property type="protein sequence ID" value="MQM10852.1"/>
    <property type="molecule type" value="Genomic_DNA"/>
</dbReference>
<evidence type="ECO:0000313" key="2">
    <source>
        <dbReference type="EMBL" id="MQM10852.1"/>
    </source>
</evidence>
<reference evidence="2" key="1">
    <citation type="submission" date="2017-07" db="EMBL/GenBank/DDBJ databases">
        <title>Taro Niue Genome Assembly and Annotation.</title>
        <authorList>
            <person name="Atibalentja N."/>
            <person name="Keating K."/>
            <person name="Fields C.J."/>
        </authorList>
    </citation>
    <scope>NUCLEOTIDE SEQUENCE</scope>
    <source>
        <strain evidence="2">Niue_2</strain>
        <tissue evidence="2">Leaf</tissue>
    </source>
</reference>
<accession>A0A843WK64</accession>
<proteinExistence type="predicted"/>
<comment type="caution">
    <text evidence="2">The sequence shown here is derived from an EMBL/GenBank/DDBJ whole genome shotgun (WGS) entry which is preliminary data.</text>
</comment>
<feature type="region of interest" description="Disordered" evidence="1">
    <location>
        <begin position="30"/>
        <end position="60"/>
    </location>
</feature>
<gene>
    <name evidence="2" type="ORF">Taro_043751</name>
</gene>